<keyword evidence="3" id="KW-1185">Reference proteome</keyword>
<dbReference type="Pfam" id="PF01237">
    <property type="entry name" value="Oxysterol_BP"/>
    <property type="match status" value="1"/>
</dbReference>
<dbReference type="InterPro" id="IPR000648">
    <property type="entry name" value="Oxysterol-bd"/>
</dbReference>
<comment type="similarity">
    <text evidence="1">Belongs to the OSBP family.</text>
</comment>
<proteinExistence type="inferred from homology"/>
<dbReference type="FunFam" id="2.40.160.120:FF:000009">
    <property type="entry name" value="oxysterol-binding protein-related protein 3C"/>
    <property type="match status" value="1"/>
</dbReference>
<dbReference type="PANTHER" id="PTHR10972:SF164">
    <property type="entry name" value="OXYSTEROL-BINDING PROTEIN-RELATED PROTEIN 3B"/>
    <property type="match status" value="1"/>
</dbReference>
<evidence type="ECO:0008006" key="4">
    <source>
        <dbReference type="Google" id="ProtNLM"/>
    </source>
</evidence>
<dbReference type="SUPFAM" id="SSF144000">
    <property type="entry name" value="Oxysterol-binding protein-like"/>
    <property type="match status" value="1"/>
</dbReference>
<evidence type="ECO:0000313" key="2">
    <source>
        <dbReference type="EMBL" id="KAE8099378.1"/>
    </source>
</evidence>
<dbReference type="Proteomes" id="UP000327013">
    <property type="component" value="Chromosome 7"/>
</dbReference>
<organism evidence="2 3">
    <name type="scientific">Carpinus fangiana</name>
    <dbReference type="NCBI Taxonomy" id="176857"/>
    <lineage>
        <taxon>Eukaryota</taxon>
        <taxon>Viridiplantae</taxon>
        <taxon>Streptophyta</taxon>
        <taxon>Embryophyta</taxon>
        <taxon>Tracheophyta</taxon>
        <taxon>Spermatophyta</taxon>
        <taxon>Magnoliopsida</taxon>
        <taxon>eudicotyledons</taxon>
        <taxon>Gunneridae</taxon>
        <taxon>Pentapetalae</taxon>
        <taxon>rosids</taxon>
        <taxon>fabids</taxon>
        <taxon>Fagales</taxon>
        <taxon>Betulaceae</taxon>
        <taxon>Carpinus</taxon>
    </lineage>
</organism>
<dbReference type="InterPro" id="IPR037239">
    <property type="entry name" value="OSBP_sf"/>
</dbReference>
<dbReference type="PANTHER" id="PTHR10972">
    <property type="entry name" value="OXYSTEROL-BINDING PROTEIN-RELATED"/>
    <property type="match status" value="1"/>
</dbReference>
<dbReference type="InterPro" id="IPR018494">
    <property type="entry name" value="Oxysterol-bd_CS"/>
</dbReference>
<accession>A0A5N6RJ90</accession>
<name>A0A5N6RJ90_9ROSI</name>
<gene>
    <name evidence="2" type="ORF">FH972_017365</name>
</gene>
<dbReference type="GO" id="GO:0005829">
    <property type="term" value="C:cytosol"/>
    <property type="evidence" value="ECO:0007669"/>
    <property type="project" value="TreeGrafter"/>
</dbReference>
<sequence length="406" mass="46125">MASTDPKQGGGFFASIAASISNLTKSVNGLMGYEGLEVVNPEGGTEDSEEEAKRGRWKQEDRDSYWRMMQSYIGSDITSMVTLPVLIFEPMTMLQKMAELMEYSYLLDMADECEDPNMRLVYAASFFISVYYALQRTWKPFNPILGETYEMVNHGGITFIAEQVCHHPPMSAGHAENEHFIYDISSKVKTKFLGNSVDVYPLGRTRVTLKRDGAVLGLVPPPTKVNNLIFGRTWIDSPGEMVLTNLTTGDKVVLYFQPCGWFGAGRYEVDGYVYNAAEEPKILMTGKWNESLSYQPCDLEGEPLPGTELKEVWRVADAPKNDRFQLEEKQREEKRNREAQGHQFTPKWFDLTSEIYPTPWGDLEVYSYNGKYAEHRAAVDSLDSVEEVDINSTEFNPWQYENSAPE</sequence>
<dbReference type="GO" id="GO:0032934">
    <property type="term" value="F:sterol binding"/>
    <property type="evidence" value="ECO:0007669"/>
    <property type="project" value="TreeGrafter"/>
</dbReference>
<dbReference type="EMBL" id="CM017327">
    <property type="protein sequence ID" value="KAE8099378.1"/>
    <property type="molecule type" value="Genomic_DNA"/>
</dbReference>
<dbReference type="AlphaFoldDB" id="A0A5N6RJ90"/>
<dbReference type="Gene3D" id="2.40.160.120">
    <property type="match status" value="1"/>
</dbReference>
<protein>
    <recommendedName>
        <fullName evidence="4">Oxysterol-binding protein</fullName>
    </recommendedName>
</protein>
<evidence type="ECO:0000256" key="1">
    <source>
        <dbReference type="RuleBase" id="RU003844"/>
    </source>
</evidence>
<dbReference type="OrthoDB" id="14833at2759"/>
<reference evidence="2 3" key="1">
    <citation type="submission" date="2019-06" db="EMBL/GenBank/DDBJ databases">
        <title>A chromosomal-level reference genome of Carpinus fangiana (Coryloideae, Betulaceae).</title>
        <authorList>
            <person name="Yang X."/>
            <person name="Wang Z."/>
            <person name="Zhang L."/>
            <person name="Hao G."/>
            <person name="Liu J."/>
            <person name="Yang Y."/>
        </authorList>
    </citation>
    <scope>NUCLEOTIDE SEQUENCE [LARGE SCALE GENOMIC DNA]</scope>
    <source>
        <strain evidence="2">Cfa_2016G</strain>
        <tissue evidence="2">Leaf</tissue>
    </source>
</reference>
<dbReference type="PROSITE" id="PS01013">
    <property type="entry name" value="OSBP"/>
    <property type="match status" value="1"/>
</dbReference>
<evidence type="ECO:0000313" key="3">
    <source>
        <dbReference type="Proteomes" id="UP000327013"/>
    </source>
</evidence>
<dbReference type="GO" id="GO:0016020">
    <property type="term" value="C:membrane"/>
    <property type="evidence" value="ECO:0007669"/>
    <property type="project" value="TreeGrafter"/>
</dbReference>
<dbReference type="Gene3D" id="3.30.70.3490">
    <property type="match status" value="1"/>
</dbReference>